<dbReference type="AlphaFoldDB" id="A0A4R2HGM5"/>
<evidence type="ECO:0000313" key="3">
    <source>
        <dbReference type="Proteomes" id="UP000294508"/>
    </source>
</evidence>
<reference evidence="2 3" key="1">
    <citation type="journal article" date="2015" name="Stand. Genomic Sci.">
        <title>Genomic Encyclopedia of Bacterial and Archaeal Type Strains, Phase III: the genomes of soil and plant-associated and newly described type strains.</title>
        <authorList>
            <person name="Whitman W.B."/>
            <person name="Woyke T."/>
            <person name="Klenk H.P."/>
            <person name="Zhou Y."/>
            <person name="Lilburn T.G."/>
            <person name="Beck B.J."/>
            <person name="De Vos P."/>
            <person name="Vandamme P."/>
            <person name="Eisen J.A."/>
            <person name="Garrity G."/>
            <person name="Hugenholtz P."/>
            <person name="Kyrpides N.C."/>
        </authorList>
    </citation>
    <scope>NUCLEOTIDE SEQUENCE [LARGE SCALE GENOMIC DNA]</scope>
    <source>
        <strain evidence="2 3">VKM Ac-2572</strain>
    </source>
</reference>
<dbReference type="Proteomes" id="UP000294508">
    <property type="component" value="Unassembled WGS sequence"/>
</dbReference>
<name>A0A4R2HGM5_9ACTN</name>
<dbReference type="EMBL" id="SLWN01000006">
    <property type="protein sequence ID" value="TCO28262.1"/>
    <property type="molecule type" value="Genomic_DNA"/>
</dbReference>
<proteinExistence type="predicted"/>
<sequence>MSPVRSLALPAAVLAGALLLTGCGGGNSTDGGRPVPVDGSGDPSTSTSTSSTPTAGATTPTAAPSEPTNTTTAAPPKAQVVVVPGNYSSNPAVQGLVQSYPLYFQALVARDDSILKKSFPSFFYADTSQAIKDAQRNGWVMRPPGSVVVLGVQSQSNGTVRVKTCRSQTTQYWDPKAKAWTVPAPSGSPQVIDMIKTGVGWLPYKLASSKGVTCARVRYPA</sequence>
<evidence type="ECO:0000313" key="2">
    <source>
        <dbReference type="EMBL" id="TCO28262.1"/>
    </source>
</evidence>
<organism evidence="2 3">
    <name type="scientific">Kribbella steppae</name>
    <dbReference type="NCBI Taxonomy" id="2512223"/>
    <lineage>
        <taxon>Bacteria</taxon>
        <taxon>Bacillati</taxon>
        <taxon>Actinomycetota</taxon>
        <taxon>Actinomycetes</taxon>
        <taxon>Propionibacteriales</taxon>
        <taxon>Kribbellaceae</taxon>
        <taxon>Kribbella</taxon>
    </lineage>
</organism>
<comment type="caution">
    <text evidence="2">The sequence shown here is derived from an EMBL/GenBank/DDBJ whole genome shotgun (WGS) entry which is preliminary data.</text>
</comment>
<dbReference type="PROSITE" id="PS51257">
    <property type="entry name" value="PROKAR_LIPOPROTEIN"/>
    <property type="match status" value="1"/>
</dbReference>
<gene>
    <name evidence="2" type="ORF">EV652_106247</name>
</gene>
<keyword evidence="3" id="KW-1185">Reference proteome</keyword>
<feature type="compositionally biased region" description="Low complexity" evidence="1">
    <location>
        <begin position="43"/>
        <end position="76"/>
    </location>
</feature>
<accession>A0A4R2HGM5</accession>
<feature type="region of interest" description="Disordered" evidence="1">
    <location>
        <begin position="27"/>
        <end position="76"/>
    </location>
</feature>
<protein>
    <submittedName>
        <fullName evidence="2">Uncharacterized protein</fullName>
    </submittedName>
</protein>
<evidence type="ECO:0000256" key="1">
    <source>
        <dbReference type="SAM" id="MobiDB-lite"/>
    </source>
</evidence>